<proteinExistence type="predicted"/>
<organism evidence="1">
    <name type="scientific">marine sediment metagenome</name>
    <dbReference type="NCBI Taxonomy" id="412755"/>
    <lineage>
        <taxon>unclassified sequences</taxon>
        <taxon>metagenomes</taxon>
        <taxon>ecological metagenomes</taxon>
    </lineage>
</organism>
<accession>A0A0F9KAC9</accession>
<dbReference type="AlphaFoldDB" id="A0A0F9KAC9"/>
<name>A0A0F9KAC9_9ZZZZ</name>
<comment type="caution">
    <text evidence="1">The sequence shown here is derived from an EMBL/GenBank/DDBJ whole genome shotgun (WGS) entry which is preliminary data.</text>
</comment>
<reference evidence="1" key="1">
    <citation type="journal article" date="2015" name="Nature">
        <title>Complex archaea that bridge the gap between prokaryotes and eukaryotes.</title>
        <authorList>
            <person name="Spang A."/>
            <person name="Saw J.H."/>
            <person name="Jorgensen S.L."/>
            <person name="Zaremba-Niedzwiedzka K."/>
            <person name="Martijn J."/>
            <person name="Lind A.E."/>
            <person name="van Eijk R."/>
            <person name="Schleper C."/>
            <person name="Guy L."/>
            <person name="Ettema T.J."/>
        </authorList>
    </citation>
    <scope>NUCLEOTIDE SEQUENCE</scope>
</reference>
<gene>
    <name evidence="1" type="ORF">LCGC14_1727150</name>
</gene>
<sequence>MYFLFQKKNSLIYVDDAWYRYRINIENFEKVMIDIVKFLYLVDENDIKN</sequence>
<dbReference type="EMBL" id="LAZR01015623">
    <property type="protein sequence ID" value="KKM08113.1"/>
    <property type="molecule type" value="Genomic_DNA"/>
</dbReference>
<protein>
    <submittedName>
        <fullName evidence="1">Uncharacterized protein</fullName>
    </submittedName>
</protein>
<evidence type="ECO:0000313" key="1">
    <source>
        <dbReference type="EMBL" id="KKM08113.1"/>
    </source>
</evidence>